<dbReference type="InterPro" id="IPR030678">
    <property type="entry name" value="Peptide/Ni-bd"/>
</dbReference>
<dbReference type="InterPro" id="IPR000914">
    <property type="entry name" value="SBP_5_dom"/>
</dbReference>
<evidence type="ECO:0000313" key="7">
    <source>
        <dbReference type="Proteomes" id="UP000589085"/>
    </source>
</evidence>
<dbReference type="PANTHER" id="PTHR30290:SF10">
    <property type="entry name" value="PERIPLASMIC OLIGOPEPTIDE-BINDING PROTEIN-RELATED"/>
    <property type="match status" value="1"/>
</dbReference>
<comment type="caution">
    <text evidence="6">The sequence shown here is derived from an EMBL/GenBank/DDBJ whole genome shotgun (WGS) entry which is preliminary data.</text>
</comment>
<evidence type="ECO:0000256" key="2">
    <source>
        <dbReference type="ARBA" id="ARBA00005695"/>
    </source>
</evidence>
<name>A0A7W4IGV5_9PROT</name>
<protein>
    <submittedName>
        <fullName evidence="6">ABC transporter substrate-binding protein</fullName>
    </submittedName>
</protein>
<dbReference type="InterPro" id="IPR039424">
    <property type="entry name" value="SBP_5"/>
</dbReference>
<comment type="similarity">
    <text evidence="2">Belongs to the bacterial solute-binding protein 5 family.</text>
</comment>
<dbReference type="SUPFAM" id="SSF53850">
    <property type="entry name" value="Periplasmic binding protein-like II"/>
    <property type="match status" value="1"/>
</dbReference>
<dbReference type="Gene3D" id="3.40.190.10">
    <property type="entry name" value="Periplasmic binding protein-like II"/>
    <property type="match status" value="1"/>
</dbReference>
<accession>A0A7W4IGV5</accession>
<gene>
    <name evidence="6" type="ORF">HLH48_20885</name>
</gene>
<dbReference type="PROSITE" id="PS51318">
    <property type="entry name" value="TAT"/>
    <property type="match status" value="1"/>
</dbReference>
<evidence type="ECO:0000256" key="1">
    <source>
        <dbReference type="ARBA" id="ARBA00004418"/>
    </source>
</evidence>
<evidence type="ECO:0000256" key="4">
    <source>
        <dbReference type="ARBA" id="ARBA00022729"/>
    </source>
</evidence>
<dbReference type="RefSeq" id="WP_182999397.1">
    <property type="nucleotide sequence ID" value="NZ_JABEQJ010000042.1"/>
</dbReference>
<dbReference type="Proteomes" id="UP000589085">
    <property type="component" value="Unassembled WGS sequence"/>
</dbReference>
<evidence type="ECO:0000313" key="6">
    <source>
        <dbReference type="EMBL" id="MBB2162577.1"/>
    </source>
</evidence>
<evidence type="ECO:0000256" key="3">
    <source>
        <dbReference type="ARBA" id="ARBA00022448"/>
    </source>
</evidence>
<dbReference type="InterPro" id="IPR006311">
    <property type="entry name" value="TAT_signal"/>
</dbReference>
<dbReference type="PANTHER" id="PTHR30290">
    <property type="entry name" value="PERIPLASMIC BINDING COMPONENT OF ABC TRANSPORTER"/>
    <property type="match status" value="1"/>
</dbReference>
<organism evidence="6 7">
    <name type="scientific">Gluconacetobacter sacchari</name>
    <dbReference type="NCBI Taxonomy" id="92759"/>
    <lineage>
        <taxon>Bacteria</taxon>
        <taxon>Pseudomonadati</taxon>
        <taxon>Pseudomonadota</taxon>
        <taxon>Alphaproteobacteria</taxon>
        <taxon>Acetobacterales</taxon>
        <taxon>Acetobacteraceae</taxon>
        <taxon>Gluconacetobacter</taxon>
    </lineage>
</organism>
<dbReference type="GO" id="GO:1904680">
    <property type="term" value="F:peptide transmembrane transporter activity"/>
    <property type="evidence" value="ECO:0007669"/>
    <property type="project" value="TreeGrafter"/>
</dbReference>
<dbReference type="Pfam" id="PF00496">
    <property type="entry name" value="SBP_bac_5"/>
    <property type="match status" value="1"/>
</dbReference>
<sequence length="524" mass="57262">MAPGIAAIPSARRLSRREVFGIAAGAGAASALFGRAARAAGAPVRGGHLRFAGLTGSTADTLDPARMSVASDYVRGKSFYDGLMALDDRMIPQPALAERLESDDFQTWHVTLRRDVAFHDGATLTAADVVYSLNRHKDPAVASQQWMAAQEMSRVRATGPLTVEIELVGPNVDFPSLLGMDNFAIIRDGTKDFSTANGTGPFVCTGFQPGIRTTGRRNAGFWGVPAWLDTIDLIAIADDMSRHDALLSGDVDIIASANPRLVRMLRARGFGLMESPVGTYTDLAIRLDQMPGSSADFVTGIKYLFDREQVRDSVFLGYARIGNDHPIPPEDPNYAADLPQTMHDPDRARFHLKKSGMGGRDLELFCSPTALASVDIAVLLQYAAERAGMALGIRRMPVDGYWSQYWMKTPMSFGNTNARPSTDMTFALSFGSRAPLNESRWRDPRFDALLLQARAERNEGVRRRIYHDMQAMIRDGSGVCIPAFTTSLDAFDPKVRGLRPNRAGQLMGYGFTRSVWLDNAVGHP</sequence>
<dbReference type="PIRSF" id="PIRSF002741">
    <property type="entry name" value="MppA"/>
    <property type="match status" value="1"/>
</dbReference>
<proteinExistence type="inferred from homology"/>
<dbReference type="Gene3D" id="3.10.105.10">
    <property type="entry name" value="Dipeptide-binding Protein, Domain 3"/>
    <property type="match status" value="1"/>
</dbReference>
<keyword evidence="4" id="KW-0732">Signal</keyword>
<evidence type="ECO:0000259" key="5">
    <source>
        <dbReference type="Pfam" id="PF00496"/>
    </source>
</evidence>
<comment type="subcellular location">
    <subcellularLocation>
        <location evidence="1">Periplasm</location>
    </subcellularLocation>
</comment>
<dbReference type="GO" id="GO:0015833">
    <property type="term" value="P:peptide transport"/>
    <property type="evidence" value="ECO:0007669"/>
    <property type="project" value="TreeGrafter"/>
</dbReference>
<dbReference type="GO" id="GO:0043190">
    <property type="term" value="C:ATP-binding cassette (ABC) transporter complex"/>
    <property type="evidence" value="ECO:0007669"/>
    <property type="project" value="InterPro"/>
</dbReference>
<dbReference type="AlphaFoldDB" id="A0A7W4IGV5"/>
<feature type="domain" description="Solute-binding protein family 5" evidence="5">
    <location>
        <begin position="92"/>
        <end position="432"/>
    </location>
</feature>
<dbReference type="CDD" id="cd08503">
    <property type="entry name" value="PBP2_NikA_DppA_OppA_like_17"/>
    <property type="match status" value="1"/>
</dbReference>
<dbReference type="GO" id="GO:0030288">
    <property type="term" value="C:outer membrane-bounded periplasmic space"/>
    <property type="evidence" value="ECO:0007669"/>
    <property type="project" value="UniProtKB-ARBA"/>
</dbReference>
<keyword evidence="3" id="KW-0813">Transport</keyword>
<reference evidence="6 7" key="1">
    <citation type="submission" date="2020-04" db="EMBL/GenBank/DDBJ databases">
        <title>Description of novel Gluconacetobacter.</title>
        <authorList>
            <person name="Sombolestani A."/>
        </authorList>
    </citation>
    <scope>NUCLEOTIDE SEQUENCE [LARGE SCALE GENOMIC DNA]</scope>
    <source>
        <strain evidence="6 7">LMG 19747</strain>
    </source>
</reference>
<dbReference type="EMBL" id="JABEQJ010000042">
    <property type="protein sequence ID" value="MBB2162577.1"/>
    <property type="molecule type" value="Genomic_DNA"/>
</dbReference>